<feature type="region of interest" description="Disordered" evidence="1">
    <location>
        <begin position="50"/>
        <end position="82"/>
    </location>
</feature>
<keyword evidence="2" id="KW-1133">Transmembrane helix</keyword>
<evidence type="ECO:0000313" key="5">
    <source>
        <dbReference type="Proteomes" id="UP001212152"/>
    </source>
</evidence>
<comment type="caution">
    <text evidence="4">The sequence shown here is derived from an EMBL/GenBank/DDBJ whole genome shotgun (WGS) entry which is preliminary data.</text>
</comment>
<keyword evidence="2" id="KW-0472">Membrane</keyword>
<dbReference type="GO" id="GO:0051260">
    <property type="term" value="P:protein homooligomerization"/>
    <property type="evidence" value="ECO:0007669"/>
    <property type="project" value="InterPro"/>
</dbReference>
<evidence type="ECO:0000256" key="1">
    <source>
        <dbReference type="SAM" id="MobiDB-lite"/>
    </source>
</evidence>
<feature type="compositionally biased region" description="Basic residues" evidence="1">
    <location>
        <begin position="50"/>
        <end position="67"/>
    </location>
</feature>
<gene>
    <name evidence="4" type="primary">KCTD1</name>
    <name evidence="4" type="ORF">HDU87_005155</name>
</gene>
<dbReference type="InterPro" id="IPR003131">
    <property type="entry name" value="T1-type_BTB"/>
</dbReference>
<dbReference type="EMBL" id="JADGJQ010000004">
    <property type="protein sequence ID" value="KAJ3184307.1"/>
    <property type="molecule type" value="Genomic_DNA"/>
</dbReference>
<name>A0AAD5TSW5_9FUNG</name>
<dbReference type="Pfam" id="PF02214">
    <property type="entry name" value="BTB_2"/>
    <property type="match status" value="1"/>
</dbReference>
<keyword evidence="2" id="KW-0812">Transmembrane</keyword>
<feature type="transmembrane region" description="Helical" evidence="2">
    <location>
        <begin position="481"/>
        <end position="503"/>
    </location>
</feature>
<feature type="transmembrane region" description="Helical" evidence="2">
    <location>
        <begin position="25"/>
        <end position="45"/>
    </location>
</feature>
<organism evidence="4 5">
    <name type="scientific">Geranomyces variabilis</name>
    <dbReference type="NCBI Taxonomy" id="109894"/>
    <lineage>
        <taxon>Eukaryota</taxon>
        <taxon>Fungi</taxon>
        <taxon>Fungi incertae sedis</taxon>
        <taxon>Chytridiomycota</taxon>
        <taxon>Chytridiomycota incertae sedis</taxon>
        <taxon>Chytridiomycetes</taxon>
        <taxon>Spizellomycetales</taxon>
        <taxon>Powellomycetaceae</taxon>
        <taxon>Geranomyces</taxon>
    </lineage>
</organism>
<dbReference type="InterPro" id="IPR000210">
    <property type="entry name" value="BTB/POZ_dom"/>
</dbReference>
<evidence type="ECO:0000313" key="4">
    <source>
        <dbReference type="EMBL" id="KAJ3184307.1"/>
    </source>
</evidence>
<dbReference type="AlphaFoldDB" id="A0AAD5TSW5"/>
<feature type="region of interest" description="Disordered" evidence="1">
    <location>
        <begin position="251"/>
        <end position="293"/>
    </location>
</feature>
<reference evidence="4" key="1">
    <citation type="submission" date="2020-05" db="EMBL/GenBank/DDBJ databases">
        <title>Phylogenomic resolution of chytrid fungi.</title>
        <authorList>
            <person name="Stajich J.E."/>
            <person name="Amses K."/>
            <person name="Simmons R."/>
            <person name="Seto K."/>
            <person name="Myers J."/>
            <person name="Bonds A."/>
            <person name="Quandt C.A."/>
            <person name="Barry K."/>
            <person name="Liu P."/>
            <person name="Grigoriev I."/>
            <person name="Longcore J.E."/>
            <person name="James T.Y."/>
        </authorList>
    </citation>
    <scope>NUCLEOTIDE SEQUENCE</scope>
    <source>
        <strain evidence="4">JEL0379</strain>
    </source>
</reference>
<dbReference type="PANTHER" id="PTHR14499">
    <property type="entry name" value="POTASSIUM CHANNEL TETRAMERIZATION DOMAIN-CONTAINING"/>
    <property type="match status" value="1"/>
</dbReference>
<sequence length="504" mass="53809">MSAQAHDPIRYASVYSSSAPPRTPWSTYLVYLLAAFGLLTILARLSTTRRRLARKSSKQKPRRRKSRQAAVSPAGSVTKAPGEETLTAAGLEIAREEAAGVAASELSDGSETDSEEDAADYTAAVGDTVTNAMVRGAVLLKRSPIPDFLVSMTGYGLEGYKRVNSAFGVEEKIVHAGQKAVSAGITATGIFAHAAIKAGVAYQMAPGRRENELQMLAIKPQAEPVKIVRKYATLNGDNGALLPGGVASEAETQTCDSDFEDSGGSGSAGVDRSGSPLPSLLTTGGRRSAPASPGVSGVLASYLESTLRVAGNVATAGSEVVLGKDRTLRLLGVDPIEARRRNPEVPEDGLVRYISVGGVVHATTVETLTRVDASLLAEWFRNRTRPAALEIRDGCYFIDRDGTMFRHILNYLRGVPTHTTITDADSLTHLADEAAFYRLPDLAAQLTARIEVLRHTPPESVSDLLLKLRDKIIPVEPEARAATVNTALGAAVVAWIAWFFVFWR</sequence>
<accession>A0AAD5TSW5</accession>
<evidence type="ECO:0000259" key="3">
    <source>
        <dbReference type="SMART" id="SM00225"/>
    </source>
</evidence>
<dbReference type="Proteomes" id="UP001212152">
    <property type="component" value="Unassembled WGS sequence"/>
</dbReference>
<feature type="domain" description="BTB" evidence="3">
    <location>
        <begin position="350"/>
        <end position="454"/>
    </location>
</feature>
<dbReference type="Gene3D" id="3.30.710.10">
    <property type="entry name" value="Potassium Channel Kv1.1, Chain A"/>
    <property type="match status" value="1"/>
</dbReference>
<keyword evidence="5" id="KW-1185">Reference proteome</keyword>
<dbReference type="SMART" id="SM00225">
    <property type="entry name" value="BTB"/>
    <property type="match status" value="1"/>
</dbReference>
<proteinExistence type="predicted"/>
<protein>
    <submittedName>
        <fullName evidence="4">BTB/POZ domain-containing protein kctd1</fullName>
    </submittedName>
</protein>
<dbReference type="PANTHER" id="PTHR14499:SF136">
    <property type="entry name" value="GH08630P"/>
    <property type="match status" value="1"/>
</dbReference>
<dbReference type="InterPro" id="IPR011333">
    <property type="entry name" value="SKP1/BTB/POZ_sf"/>
</dbReference>
<evidence type="ECO:0000256" key="2">
    <source>
        <dbReference type="SAM" id="Phobius"/>
    </source>
</evidence>
<dbReference type="SUPFAM" id="SSF54695">
    <property type="entry name" value="POZ domain"/>
    <property type="match status" value="1"/>
</dbReference>